<keyword evidence="1" id="KW-0732">Signal</keyword>
<evidence type="ECO:0000313" key="3">
    <source>
        <dbReference type="Proteomes" id="UP000027073"/>
    </source>
</evidence>
<proteinExistence type="predicted"/>
<evidence type="ECO:0000256" key="1">
    <source>
        <dbReference type="SAM" id="SignalP"/>
    </source>
</evidence>
<dbReference type="Proteomes" id="UP000027073">
    <property type="component" value="Unassembled WGS sequence"/>
</dbReference>
<protein>
    <recommendedName>
        <fullName evidence="4">Hydrophobin</fullName>
    </recommendedName>
</protein>
<gene>
    <name evidence="2" type="ORF">PLEOSDRAFT_154046</name>
</gene>
<dbReference type="VEuPathDB" id="FungiDB:PLEOSDRAFT_154046"/>
<organism evidence="2 3">
    <name type="scientific">Pleurotus ostreatus (strain PC15)</name>
    <name type="common">Oyster mushroom</name>
    <dbReference type="NCBI Taxonomy" id="1137138"/>
    <lineage>
        <taxon>Eukaryota</taxon>
        <taxon>Fungi</taxon>
        <taxon>Dikarya</taxon>
        <taxon>Basidiomycota</taxon>
        <taxon>Agaricomycotina</taxon>
        <taxon>Agaricomycetes</taxon>
        <taxon>Agaricomycetidae</taxon>
        <taxon>Agaricales</taxon>
        <taxon>Pleurotineae</taxon>
        <taxon>Pleurotaceae</taxon>
        <taxon>Pleurotus</taxon>
    </lineage>
</organism>
<evidence type="ECO:0000313" key="2">
    <source>
        <dbReference type="EMBL" id="KDQ31834.1"/>
    </source>
</evidence>
<evidence type="ECO:0008006" key="4">
    <source>
        <dbReference type="Google" id="ProtNLM"/>
    </source>
</evidence>
<sequence length="137" mass="14573">MKFFSATILSLFVAVVAAQDGLDFGGQCGTFVGTKPCKAGLKCCYIGPDNGFLGARSRAAKLSKASPAYSSHKHVAMSAGSASVGALRLKHKEPTANELYHVPKVHNHLCNGPRTGNYTIFFGVCPLTIKYCDVQFS</sequence>
<dbReference type="AlphaFoldDB" id="A0A067NVD5"/>
<dbReference type="HOGENOM" id="CLU_1865959_0_0_1"/>
<dbReference type="OrthoDB" id="3054145at2759"/>
<dbReference type="InParanoid" id="A0A067NVD5"/>
<feature type="signal peptide" evidence="1">
    <location>
        <begin position="1"/>
        <end position="18"/>
    </location>
</feature>
<feature type="chain" id="PRO_5001646120" description="Hydrophobin" evidence="1">
    <location>
        <begin position="19"/>
        <end position="137"/>
    </location>
</feature>
<name>A0A067NVD5_PLEO1</name>
<reference evidence="3" key="1">
    <citation type="journal article" date="2014" name="Proc. Natl. Acad. Sci. U.S.A.">
        <title>Extensive sampling of basidiomycete genomes demonstrates inadequacy of the white-rot/brown-rot paradigm for wood decay fungi.</title>
        <authorList>
            <person name="Riley R."/>
            <person name="Salamov A.A."/>
            <person name="Brown D.W."/>
            <person name="Nagy L.G."/>
            <person name="Floudas D."/>
            <person name="Held B.W."/>
            <person name="Levasseur A."/>
            <person name="Lombard V."/>
            <person name="Morin E."/>
            <person name="Otillar R."/>
            <person name="Lindquist E.A."/>
            <person name="Sun H."/>
            <person name="LaButti K.M."/>
            <person name="Schmutz J."/>
            <person name="Jabbour D."/>
            <person name="Luo H."/>
            <person name="Baker S.E."/>
            <person name="Pisabarro A.G."/>
            <person name="Walton J.D."/>
            <person name="Blanchette R.A."/>
            <person name="Henrissat B."/>
            <person name="Martin F."/>
            <person name="Cullen D."/>
            <person name="Hibbett D.S."/>
            <person name="Grigoriev I.V."/>
        </authorList>
    </citation>
    <scope>NUCLEOTIDE SEQUENCE [LARGE SCALE GENOMIC DNA]</scope>
    <source>
        <strain evidence="3">PC15</strain>
    </source>
</reference>
<accession>A0A067NVD5</accession>
<dbReference type="EMBL" id="KL198005">
    <property type="protein sequence ID" value="KDQ31834.1"/>
    <property type="molecule type" value="Genomic_DNA"/>
</dbReference>